<keyword evidence="2" id="KW-1185">Reference proteome</keyword>
<feature type="non-terminal residue" evidence="1">
    <location>
        <position position="1"/>
    </location>
</feature>
<dbReference type="EMBL" id="JAFBMS010000769">
    <property type="protein sequence ID" value="KAG9330057.1"/>
    <property type="molecule type" value="Genomic_DNA"/>
</dbReference>
<accession>A0A8T2N0C8</accession>
<organism evidence="1 2">
    <name type="scientific">Albula glossodonta</name>
    <name type="common">roundjaw bonefish</name>
    <dbReference type="NCBI Taxonomy" id="121402"/>
    <lineage>
        <taxon>Eukaryota</taxon>
        <taxon>Metazoa</taxon>
        <taxon>Chordata</taxon>
        <taxon>Craniata</taxon>
        <taxon>Vertebrata</taxon>
        <taxon>Euteleostomi</taxon>
        <taxon>Actinopterygii</taxon>
        <taxon>Neopterygii</taxon>
        <taxon>Teleostei</taxon>
        <taxon>Albuliformes</taxon>
        <taxon>Albulidae</taxon>
        <taxon>Albula</taxon>
    </lineage>
</organism>
<dbReference type="AlphaFoldDB" id="A0A8T2N0C8"/>
<comment type="caution">
    <text evidence="1">The sequence shown here is derived from an EMBL/GenBank/DDBJ whole genome shotgun (WGS) entry which is preliminary data.</text>
</comment>
<proteinExistence type="predicted"/>
<gene>
    <name evidence="1" type="ORF">JZ751_027362</name>
</gene>
<name>A0A8T2N0C8_9TELE</name>
<evidence type="ECO:0000313" key="1">
    <source>
        <dbReference type="EMBL" id="KAG9330057.1"/>
    </source>
</evidence>
<sequence length="240" mass="26087">AHFNGSLRLNGCAVEAVLDSGAEGRLRGEACRPGFRVDGVFQPVPSPLGGPPDHHRLLLAAEASPQQLQGDLRLRLGDCAVRASAQMQSRDRLQGTVQLHNNCTALQDLGIPARMQGSGVLVINRKLLESHLFVHTDESDLQAKVRLKAARGQQEALVQLSHSVPLLHRGGVPANATLSFSSERKADSHQHRLSCSMDSQQLSEAMKVEQTMGELRVQCQLDHTLALLRAWGLPQTNSIQ</sequence>
<protein>
    <submittedName>
        <fullName evidence="1">Uncharacterized protein</fullName>
    </submittedName>
</protein>
<feature type="non-terminal residue" evidence="1">
    <location>
        <position position="240"/>
    </location>
</feature>
<dbReference type="OrthoDB" id="6484170at2759"/>
<reference evidence="1" key="1">
    <citation type="thesis" date="2021" institute="BYU ScholarsArchive" country="Provo, UT, USA">
        <title>Applications of and Algorithms for Genome Assembly and Genomic Analyses with an Emphasis on Marine Teleosts.</title>
        <authorList>
            <person name="Pickett B.D."/>
        </authorList>
    </citation>
    <scope>NUCLEOTIDE SEQUENCE</scope>
    <source>
        <strain evidence="1">HI-2016</strain>
    </source>
</reference>
<evidence type="ECO:0000313" key="2">
    <source>
        <dbReference type="Proteomes" id="UP000824540"/>
    </source>
</evidence>
<dbReference type="Proteomes" id="UP000824540">
    <property type="component" value="Unassembled WGS sequence"/>
</dbReference>